<geneLocation type="plasmid" evidence="1 2">
    <name>unnamed1</name>
</geneLocation>
<proteinExistence type="predicted"/>
<sequence length="210" mass="23211">MREIPVSTQALLEAQTLVVRDFMRITARVRSTGEPITEGFWSDVGDVAATVIDADTGLPAVYDFRGVGALISIDPIPMVSNLTVQEVEVKFSQLDDRVNELLRLYDIRQAKVEIYRGEFDPQSMRMVEPASSRFVGFVDGAPVETPSEGNEGSVSIKCVSSAQELTRGNPDMRSHESQIGRAEGDDFYTDVTTCADWLIFWGKRGSIRNG</sequence>
<dbReference type="Proteomes" id="UP000013243">
    <property type="component" value="Plasmid unnamed1"/>
</dbReference>
<protein>
    <submittedName>
        <fullName evidence="1">Uncharacterized protein</fullName>
    </submittedName>
</protein>
<name>A0A1B1A8K3_9RHOB</name>
<dbReference type="KEGG" id="rmb:K529_019265"/>
<dbReference type="RefSeq" id="WP_005607664.1">
    <property type="nucleotide sequence ID" value="NZ_CP015231.1"/>
</dbReference>
<dbReference type="EMBL" id="CP015231">
    <property type="protein sequence ID" value="ANP42905.1"/>
    <property type="molecule type" value="Genomic_DNA"/>
</dbReference>
<reference evidence="1 2" key="1">
    <citation type="journal article" date="2016" name="ISME J.">
        <title>Global occurrence and heterogeneity of the Roseobacter-clade species Ruegeria mobilis.</title>
        <authorList>
            <person name="Sonnenschein E."/>
            <person name="Gram L."/>
        </authorList>
    </citation>
    <scope>NUCLEOTIDE SEQUENCE [LARGE SCALE GENOMIC DNA]</scope>
    <source>
        <strain evidence="1 2">F1926</strain>
        <plasmid evidence="1 2">unnamed1</plasmid>
    </source>
</reference>
<organism evidence="1 2">
    <name type="scientific">Tritonibacter mobilis F1926</name>
    <dbReference type="NCBI Taxonomy" id="1265309"/>
    <lineage>
        <taxon>Bacteria</taxon>
        <taxon>Pseudomonadati</taxon>
        <taxon>Pseudomonadota</taxon>
        <taxon>Alphaproteobacteria</taxon>
        <taxon>Rhodobacterales</taxon>
        <taxon>Paracoccaceae</taxon>
        <taxon>Tritonibacter</taxon>
    </lineage>
</organism>
<dbReference type="AlphaFoldDB" id="A0A1B1A8K3"/>
<gene>
    <name evidence="1" type="ORF">K529_019265</name>
</gene>
<evidence type="ECO:0000313" key="2">
    <source>
        <dbReference type="Proteomes" id="UP000013243"/>
    </source>
</evidence>
<evidence type="ECO:0000313" key="1">
    <source>
        <dbReference type="EMBL" id="ANP42905.1"/>
    </source>
</evidence>
<accession>A0A1B1A8K3</accession>
<keyword evidence="1" id="KW-0614">Plasmid</keyword>
<dbReference type="GeneID" id="28252021"/>
<dbReference type="OrthoDB" id="7770859at2"/>